<accession>A0A2J6RFJ2</accession>
<dbReference type="AlphaFoldDB" id="A0A2J6RFJ2"/>
<dbReference type="EMBL" id="KZ613949">
    <property type="protein sequence ID" value="PMD37287.1"/>
    <property type="molecule type" value="Genomic_DNA"/>
</dbReference>
<name>A0A2J6RFJ2_HYAVF</name>
<gene>
    <name evidence="2" type="ORF">L207DRAFT_585641</name>
</gene>
<reference evidence="2 3" key="1">
    <citation type="submission" date="2016-04" db="EMBL/GenBank/DDBJ databases">
        <title>A degradative enzymes factory behind the ericoid mycorrhizal symbiosis.</title>
        <authorList>
            <consortium name="DOE Joint Genome Institute"/>
            <person name="Martino E."/>
            <person name="Morin E."/>
            <person name="Grelet G."/>
            <person name="Kuo A."/>
            <person name="Kohler A."/>
            <person name="Daghino S."/>
            <person name="Barry K."/>
            <person name="Choi C."/>
            <person name="Cichocki N."/>
            <person name="Clum A."/>
            <person name="Copeland A."/>
            <person name="Hainaut M."/>
            <person name="Haridas S."/>
            <person name="Labutti K."/>
            <person name="Lindquist E."/>
            <person name="Lipzen A."/>
            <person name="Khouja H.-R."/>
            <person name="Murat C."/>
            <person name="Ohm R."/>
            <person name="Olson A."/>
            <person name="Spatafora J."/>
            <person name="Veneault-Fourrey C."/>
            <person name="Henrissat B."/>
            <person name="Grigoriev I."/>
            <person name="Martin F."/>
            <person name="Perotto S."/>
        </authorList>
    </citation>
    <scope>NUCLEOTIDE SEQUENCE [LARGE SCALE GENOMIC DNA]</scope>
    <source>
        <strain evidence="2 3">F</strain>
    </source>
</reference>
<evidence type="ECO:0000313" key="2">
    <source>
        <dbReference type="EMBL" id="PMD37287.1"/>
    </source>
</evidence>
<organism evidence="2 3">
    <name type="scientific">Hyaloscypha variabilis (strain UAMH 11265 / GT02V1 / F)</name>
    <name type="common">Meliniomyces variabilis</name>
    <dbReference type="NCBI Taxonomy" id="1149755"/>
    <lineage>
        <taxon>Eukaryota</taxon>
        <taxon>Fungi</taxon>
        <taxon>Dikarya</taxon>
        <taxon>Ascomycota</taxon>
        <taxon>Pezizomycotina</taxon>
        <taxon>Leotiomycetes</taxon>
        <taxon>Helotiales</taxon>
        <taxon>Hyaloscyphaceae</taxon>
        <taxon>Hyaloscypha</taxon>
        <taxon>Hyaloscypha variabilis</taxon>
    </lineage>
</organism>
<evidence type="ECO:0000256" key="1">
    <source>
        <dbReference type="SAM" id="MobiDB-lite"/>
    </source>
</evidence>
<keyword evidence="3" id="KW-1185">Reference proteome</keyword>
<feature type="compositionally biased region" description="Low complexity" evidence="1">
    <location>
        <begin position="99"/>
        <end position="114"/>
    </location>
</feature>
<dbReference type="OrthoDB" id="10629041at2759"/>
<feature type="region of interest" description="Disordered" evidence="1">
    <location>
        <begin position="76"/>
        <end position="145"/>
    </location>
</feature>
<evidence type="ECO:0000313" key="3">
    <source>
        <dbReference type="Proteomes" id="UP000235786"/>
    </source>
</evidence>
<protein>
    <submittedName>
        <fullName evidence="2">Uncharacterized protein</fullName>
    </submittedName>
</protein>
<feature type="compositionally biased region" description="Basic residues" evidence="1">
    <location>
        <begin position="76"/>
        <end position="87"/>
    </location>
</feature>
<sequence length="602" mass="67491">MSSPSTQAVLPTCMQNELSDAENLLNPSTTSNNETAMDLEGEDSLSTDDEFDVQLGTATFMLLRRAPVQRIRIPRRRQTAPSHSHHHTITERRLSRSVPTSPTRIRITTPHPISSRAAKKATTPPPPIPEKSLRRAGPLQVLGLGTERDTRRDGIVLPRLRLRTLSPTALKCTIISIPAILPQKSNVVLTAPPNRKAEILAPVPQRYTMEKLVKSFAANSAYSSSVYSSDDDDEDVWVGMQSLYAEHQAGRLVFPPSPEPLPRTEEHEVREERWAMEIFERQRRIFEVVEGGLGEREFRSPFAEEEIMVRDLEDVLAMFREPPVSEREVTLESVLRAVYDESILGSSSSASDISPGNARLVGAEAAPTAPTSWPVGRVQQYDFIAADAWLFDGEEEEEEEQDEIVNPYRDEFTFSGNGWTVLEAERAWSRSALYSAPPQPSSTLPRNSSTEAILYTPVENPFSADENFNFIDNPMEDEPFLAGLDVDALVADAQDTRLELQDTDKLKGDPDILTLAPQIVHDPSQWCHCLECGIFRERAGERAFWTTHFNKLDAETEEFEAEERRAKANLLNFKASEASMPKKTCRLGKWVRRHLACPSSGE</sequence>
<proteinExistence type="predicted"/>
<dbReference type="Proteomes" id="UP000235786">
    <property type="component" value="Unassembled WGS sequence"/>
</dbReference>